<proteinExistence type="predicted"/>
<gene>
    <name evidence="2" type="ORF">ECRASSUSDP1_LOCUS15501</name>
</gene>
<dbReference type="Proteomes" id="UP001295684">
    <property type="component" value="Unassembled WGS sequence"/>
</dbReference>
<keyword evidence="1" id="KW-0472">Membrane</keyword>
<organism evidence="2 3">
    <name type="scientific">Euplotes crassus</name>
    <dbReference type="NCBI Taxonomy" id="5936"/>
    <lineage>
        <taxon>Eukaryota</taxon>
        <taxon>Sar</taxon>
        <taxon>Alveolata</taxon>
        <taxon>Ciliophora</taxon>
        <taxon>Intramacronucleata</taxon>
        <taxon>Spirotrichea</taxon>
        <taxon>Hypotrichia</taxon>
        <taxon>Euplotida</taxon>
        <taxon>Euplotidae</taxon>
        <taxon>Moneuplotes</taxon>
    </lineage>
</organism>
<keyword evidence="1" id="KW-1133">Transmembrane helix</keyword>
<evidence type="ECO:0000313" key="3">
    <source>
        <dbReference type="Proteomes" id="UP001295684"/>
    </source>
</evidence>
<evidence type="ECO:0000313" key="2">
    <source>
        <dbReference type="EMBL" id="CAI2374149.1"/>
    </source>
</evidence>
<feature type="transmembrane region" description="Helical" evidence="1">
    <location>
        <begin position="256"/>
        <end position="279"/>
    </location>
</feature>
<reference evidence="2" key="1">
    <citation type="submission" date="2023-07" db="EMBL/GenBank/DDBJ databases">
        <authorList>
            <consortium name="AG Swart"/>
            <person name="Singh M."/>
            <person name="Singh A."/>
            <person name="Seah K."/>
            <person name="Emmerich C."/>
        </authorList>
    </citation>
    <scope>NUCLEOTIDE SEQUENCE</scope>
    <source>
        <strain evidence="2">DP1</strain>
    </source>
</reference>
<dbReference type="EMBL" id="CAMPGE010015536">
    <property type="protein sequence ID" value="CAI2374149.1"/>
    <property type="molecule type" value="Genomic_DNA"/>
</dbReference>
<sequence>MEYYLAKRAFHPITKFGSNLRNSTLSHNSNFIPLKRMYATVELRPILSTSDKLRMKKFNILRYDRFNKDYVVQEMTLDKIFPKNKSVCFLSNFPCLSYSQKNKLLKQRLDKSKFFKEGLVSKTPSSALKGSNANPLYISKFQKLKENYDFDSIVSVSNLSVDELKKFARKNEVEDFHWFLLPRGTSFMNTKLTALPNQRMKLTSLSIFNTLDLAECMVNKLELNEKILSNNFEALIKNSKIYDFNIKAVSYNYYKILMIVLIPLGMIGLASAIRVHYIAFGMSNKYSTN</sequence>
<keyword evidence="3" id="KW-1185">Reference proteome</keyword>
<evidence type="ECO:0000256" key="1">
    <source>
        <dbReference type="SAM" id="Phobius"/>
    </source>
</evidence>
<name>A0AAD2CXW9_EUPCR</name>
<accession>A0AAD2CXW9</accession>
<comment type="caution">
    <text evidence="2">The sequence shown here is derived from an EMBL/GenBank/DDBJ whole genome shotgun (WGS) entry which is preliminary data.</text>
</comment>
<keyword evidence="1" id="KW-0812">Transmembrane</keyword>
<dbReference type="AlphaFoldDB" id="A0AAD2CXW9"/>
<protein>
    <submittedName>
        <fullName evidence="2">Uncharacterized protein</fullName>
    </submittedName>
</protein>